<dbReference type="PROSITE" id="PS00375">
    <property type="entry name" value="UDPGT"/>
    <property type="match status" value="1"/>
</dbReference>
<dbReference type="FunFam" id="3.40.50.2000:FF:000129">
    <property type="entry name" value="Glycosyltransferase"/>
    <property type="match status" value="1"/>
</dbReference>
<comment type="caution">
    <text evidence="6">The sequence shown here is derived from an EMBL/GenBank/DDBJ whole genome shotgun (WGS) entry which is preliminary data.</text>
</comment>
<dbReference type="Proteomes" id="UP001454036">
    <property type="component" value="Unassembled WGS sequence"/>
</dbReference>
<evidence type="ECO:0000313" key="7">
    <source>
        <dbReference type="Proteomes" id="UP001454036"/>
    </source>
</evidence>
<dbReference type="SUPFAM" id="SSF53756">
    <property type="entry name" value="UDP-Glycosyltransferase/glycogen phosphorylase"/>
    <property type="match status" value="1"/>
</dbReference>
<organism evidence="6 7">
    <name type="scientific">Lithospermum erythrorhizon</name>
    <name type="common">Purple gromwell</name>
    <name type="synonym">Lithospermum officinale var. erythrorhizon</name>
    <dbReference type="NCBI Taxonomy" id="34254"/>
    <lineage>
        <taxon>Eukaryota</taxon>
        <taxon>Viridiplantae</taxon>
        <taxon>Streptophyta</taxon>
        <taxon>Embryophyta</taxon>
        <taxon>Tracheophyta</taxon>
        <taxon>Spermatophyta</taxon>
        <taxon>Magnoliopsida</taxon>
        <taxon>eudicotyledons</taxon>
        <taxon>Gunneridae</taxon>
        <taxon>Pentapetalae</taxon>
        <taxon>asterids</taxon>
        <taxon>lamiids</taxon>
        <taxon>Boraginales</taxon>
        <taxon>Boraginaceae</taxon>
        <taxon>Boraginoideae</taxon>
        <taxon>Lithospermeae</taxon>
        <taxon>Lithospermum</taxon>
    </lineage>
</organism>
<dbReference type="GO" id="GO:0080043">
    <property type="term" value="F:quercetin 3-O-glucosyltransferase activity"/>
    <property type="evidence" value="ECO:0007669"/>
    <property type="project" value="TreeGrafter"/>
</dbReference>
<gene>
    <name evidence="6" type="ORF">LIER_16625</name>
</gene>
<dbReference type="EMBL" id="BAABME010003735">
    <property type="protein sequence ID" value="GAA0159963.1"/>
    <property type="molecule type" value="Genomic_DNA"/>
</dbReference>
<evidence type="ECO:0000256" key="3">
    <source>
        <dbReference type="ARBA" id="ARBA00022679"/>
    </source>
</evidence>
<sequence length="454" mass="49751">MSSSLAVKKQHVAVFAFPFGTHAAPLLNLIQRLAKASPNVIFSFFSTSSSNSSLFWSSSSIENIKVFDVDDGVPEGYVFSGKPQEDINLFLNVATESLKVGLEAAEKEVGRNVSCVISDAFLWFCCEMAQDKNVPWISLWTSGASSLSTHLHTDIIRETIGLDGITGREDEVVKCVPGLSKLKLLDLQSGILTGNLESTFSILLHKMGHTLPKAKAVAINSFEDLDQTIVNDLKTKLKNFLNIGPFHLVSPPLLSNSSDVHDCMIWLDQQKRGSVAYIAFGSVMTLPPHELKALAEALEASKTPFLWSLKDKFRSNLPEGFLERTEELGKIVPWAPQVQVLSHDALAVFITHCGWNSILESISAGVPIICRPTFGDQPLNASIIENVWEIGVKIEGGRFTKDGTLRTLESVLSNGGKRMKKQVEVFKELALKSVEPNGSSTRNFLALKDLVIAQ</sequence>
<evidence type="ECO:0000256" key="2">
    <source>
        <dbReference type="ARBA" id="ARBA00022676"/>
    </source>
</evidence>
<keyword evidence="2 4" id="KW-0328">Glycosyltransferase</keyword>
<dbReference type="GO" id="GO:0102454">
    <property type="term" value="F:cyanidin 3-O-galactosyltransferase activity"/>
    <property type="evidence" value="ECO:0007669"/>
    <property type="project" value="UniProtKB-ARBA"/>
</dbReference>
<dbReference type="InterPro" id="IPR035595">
    <property type="entry name" value="UDP_glycos_trans_CS"/>
</dbReference>
<dbReference type="Gene3D" id="3.40.50.2000">
    <property type="entry name" value="Glycogen Phosphorylase B"/>
    <property type="match status" value="2"/>
</dbReference>
<comment type="similarity">
    <text evidence="1 4">Belongs to the UDP-glycosyltransferase family.</text>
</comment>
<dbReference type="PANTHER" id="PTHR11926:SF1560">
    <property type="entry name" value="UDP-GLYCOSYLTRANSFERASE 74E1-RELATED"/>
    <property type="match status" value="1"/>
</dbReference>
<dbReference type="Pfam" id="PF00201">
    <property type="entry name" value="UDPGT"/>
    <property type="match status" value="1"/>
</dbReference>
<evidence type="ECO:0000256" key="5">
    <source>
        <dbReference type="RuleBase" id="RU362057"/>
    </source>
</evidence>
<keyword evidence="7" id="KW-1185">Reference proteome</keyword>
<dbReference type="EC" id="2.4.1.-" evidence="5"/>
<dbReference type="InterPro" id="IPR002213">
    <property type="entry name" value="UDP_glucos_trans"/>
</dbReference>
<keyword evidence="3 4" id="KW-0808">Transferase</keyword>
<evidence type="ECO:0000313" key="6">
    <source>
        <dbReference type="EMBL" id="GAA0159963.1"/>
    </source>
</evidence>
<accession>A0AAV3QBU5</accession>
<dbReference type="GO" id="GO:0080044">
    <property type="term" value="F:quercetin 7-O-glucosyltransferase activity"/>
    <property type="evidence" value="ECO:0007669"/>
    <property type="project" value="TreeGrafter"/>
</dbReference>
<dbReference type="CDD" id="cd03784">
    <property type="entry name" value="GT1_Gtf-like"/>
    <property type="match status" value="1"/>
</dbReference>
<evidence type="ECO:0000256" key="4">
    <source>
        <dbReference type="RuleBase" id="RU003718"/>
    </source>
</evidence>
<dbReference type="GO" id="GO:0009813">
    <property type="term" value="P:flavonoid biosynthetic process"/>
    <property type="evidence" value="ECO:0007669"/>
    <property type="project" value="UniProtKB-ARBA"/>
</dbReference>
<dbReference type="PANTHER" id="PTHR11926">
    <property type="entry name" value="GLUCOSYL/GLUCURONOSYL TRANSFERASES"/>
    <property type="match status" value="1"/>
</dbReference>
<protein>
    <recommendedName>
        <fullName evidence="5">Glycosyltransferase</fullName>
        <ecNumber evidence="5">2.4.1.-</ecNumber>
    </recommendedName>
</protein>
<evidence type="ECO:0000256" key="1">
    <source>
        <dbReference type="ARBA" id="ARBA00009995"/>
    </source>
</evidence>
<dbReference type="AlphaFoldDB" id="A0AAV3QBU5"/>
<reference evidence="6 7" key="1">
    <citation type="submission" date="2024-01" db="EMBL/GenBank/DDBJ databases">
        <title>The complete chloroplast genome sequence of Lithospermum erythrorhizon: insights into the phylogenetic relationship among Boraginaceae species and the maternal lineages of purple gromwells.</title>
        <authorList>
            <person name="Okada T."/>
            <person name="Watanabe K."/>
        </authorList>
    </citation>
    <scope>NUCLEOTIDE SEQUENCE [LARGE SCALE GENOMIC DNA]</scope>
</reference>
<name>A0AAV3QBU5_LITER</name>
<dbReference type="FunFam" id="3.40.50.2000:FF:000091">
    <property type="entry name" value="Glycosyltransferase"/>
    <property type="match status" value="1"/>
</dbReference>
<proteinExistence type="inferred from homology"/>